<evidence type="ECO:0000256" key="1">
    <source>
        <dbReference type="SAM" id="MobiDB-lite"/>
    </source>
</evidence>
<accession>A0A8B6GNZ8</accession>
<dbReference type="SMART" id="SM00355">
    <property type="entry name" value="ZnF_C2H2"/>
    <property type="match status" value="2"/>
</dbReference>
<dbReference type="OrthoDB" id="6099071at2759"/>
<keyword evidence="4" id="KW-1185">Reference proteome</keyword>
<feature type="domain" description="C2H2-type" evidence="2">
    <location>
        <begin position="52"/>
        <end position="75"/>
    </location>
</feature>
<sequence length="276" mass="31249">MPKTKVTPRRGNIPISMEVDASERLSCPFCPSTFKTKEQRNKHIIECTDSRLFCALCPYNTTKRVYLNKHIKSIHCSAESGKEGTEIEDNDKTDSNHNNLTQSSEENRIDKDHNQTDQKDPEKVDNDIDSSSSEEDNGKEEVDNSKSILEDISSDDDSVAKVGVPETPEMAYMADKPTTSAVEIGRIIRKVTRPTPVYTPRGKLQDLRQKLTKTLVPQLVNTPKVHTIKEMETVSTKEQSVKEPRLVTKYIKIITEYEENGKKIKIIEKKVPSDSL</sequence>
<dbReference type="InterPro" id="IPR013087">
    <property type="entry name" value="Znf_C2H2_type"/>
</dbReference>
<reference evidence="3" key="1">
    <citation type="submission" date="2018-11" db="EMBL/GenBank/DDBJ databases">
        <authorList>
            <person name="Alioto T."/>
            <person name="Alioto T."/>
        </authorList>
    </citation>
    <scope>NUCLEOTIDE SEQUENCE</scope>
</reference>
<feature type="region of interest" description="Disordered" evidence="1">
    <location>
        <begin position="78"/>
        <end position="161"/>
    </location>
</feature>
<evidence type="ECO:0000313" key="4">
    <source>
        <dbReference type="Proteomes" id="UP000596742"/>
    </source>
</evidence>
<feature type="compositionally biased region" description="Basic and acidic residues" evidence="1">
    <location>
        <begin position="105"/>
        <end position="126"/>
    </location>
</feature>
<dbReference type="AlphaFoldDB" id="A0A8B6GNZ8"/>
<protein>
    <recommendedName>
        <fullName evidence="2">C2H2-type domain-containing protein</fullName>
    </recommendedName>
</protein>
<proteinExistence type="predicted"/>
<comment type="caution">
    <text evidence="3">The sequence shown here is derived from an EMBL/GenBank/DDBJ whole genome shotgun (WGS) entry which is preliminary data.</text>
</comment>
<dbReference type="EMBL" id="UYJE01008720">
    <property type="protein sequence ID" value="VDI66596.1"/>
    <property type="molecule type" value="Genomic_DNA"/>
</dbReference>
<dbReference type="Gene3D" id="3.30.160.60">
    <property type="entry name" value="Classic Zinc Finger"/>
    <property type="match status" value="1"/>
</dbReference>
<dbReference type="Proteomes" id="UP000596742">
    <property type="component" value="Unassembled WGS sequence"/>
</dbReference>
<evidence type="ECO:0000259" key="2">
    <source>
        <dbReference type="SMART" id="SM00355"/>
    </source>
</evidence>
<organism evidence="3 4">
    <name type="scientific">Mytilus galloprovincialis</name>
    <name type="common">Mediterranean mussel</name>
    <dbReference type="NCBI Taxonomy" id="29158"/>
    <lineage>
        <taxon>Eukaryota</taxon>
        <taxon>Metazoa</taxon>
        <taxon>Spiralia</taxon>
        <taxon>Lophotrochozoa</taxon>
        <taxon>Mollusca</taxon>
        <taxon>Bivalvia</taxon>
        <taxon>Autobranchia</taxon>
        <taxon>Pteriomorphia</taxon>
        <taxon>Mytilida</taxon>
        <taxon>Mytiloidea</taxon>
        <taxon>Mytilidae</taxon>
        <taxon>Mytilinae</taxon>
        <taxon>Mytilus</taxon>
    </lineage>
</organism>
<gene>
    <name evidence="3" type="ORF">MGAL_10B026860</name>
</gene>
<name>A0A8B6GNZ8_MYTGA</name>
<feature type="domain" description="C2H2-type" evidence="2">
    <location>
        <begin position="25"/>
        <end position="45"/>
    </location>
</feature>
<feature type="compositionally biased region" description="Basic and acidic residues" evidence="1">
    <location>
        <begin position="80"/>
        <end position="95"/>
    </location>
</feature>
<evidence type="ECO:0000313" key="3">
    <source>
        <dbReference type="EMBL" id="VDI66596.1"/>
    </source>
</evidence>